<gene>
    <name evidence="2" type="ORF">ACFFLH_13380</name>
</gene>
<feature type="transmembrane region" description="Helical" evidence="1">
    <location>
        <begin position="261"/>
        <end position="282"/>
    </location>
</feature>
<feature type="transmembrane region" description="Helical" evidence="1">
    <location>
        <begin position="56"/>
        <end position="73"/>
    </location>
</feature>
<protein>
    <submittedName>
        <fullName evidence="2">AbrB family transcriptional regulator</fullName>
    </submittedName>
</protein>
<dbReference type="PIRSF" id="PIRSF038991">
    <property type="entry name" value="Protein_AbrB"/>
    <property type="match status" value="1"/>
</dbReference>
<dbReference type="PANTHER" id="PTHR38457:SF1">
    <property type="entry name" value="REGULATOR ABRB-RELATED"/>
    <property type="match status" value="1"/>
</dbReference>
<sequence>MQRGRNLVLVLRTLLLGGLGGMLASWLNWPSAWLLGSLAAVTLAALLGVEVRMPKRINLGIGVLLGVSMGSSVDADIVAKLSHWSGSLLLMTLMLLLLLALLYRFYRHRMEWSREDALFSGTPGNLGIVLTMALETRADTRRIVLVHSVRLLFLVAVVPLLLPLLGLEGHGIGSLQPGAWKLAALTVLLASVGSVLAWKCRLPAPYLLGALAVTLLLKLGLGWQIQLPSLWLSAILLILGTLLGSRFNALDVRQSILDIRAGMGGLLFSLGLSLAGAALAWWLLGIPLLQAILAFAPGGIEVMVMLAMSFDLNPAYVGGHHLFRVLLMSLLVPLVLHRLQRKTG</sequence>
<keyword evidence="1" id="KW-0812">Transmembrane</keyword>
<keyword evidence="3" id="KW-1185">Reference proteome</keyword>
<dbReference type="NCBIfam" id="TIGR03082">
    <property type="entry name" value="Gneg_AbrB_dup"/>
    <property type="match status" value="1"/>
</dbReference>
<dbReference type="InterPro" id="IPR017516">
    <property type="entry name" value="AbrB_dup"/>
</dbReference>
<dbReference type="EMBL" id="JBHLZN010000004">
    <property type="protein sequence ID" value="MFB9887407.1"/>
    <property type="molecule type" value="Genomic_DNA"/>
</dbReference>
<dbReference type="PANTHER" id="PTHR38457">
    <property type="entry name" value="REGULATOR ABRB-RELATED"/>
    <property type="match status" value="1"/>
</dbReference>
<feature type="transmembrane region" description="Helical" evidence="1">
    <location>
        <begin position="205"/>
        <end position="225"/>
    </location>
</feature>
<feature type="transmembrane region" description="Helical" evidence="1">
    <location>
        <begin position="7"/>
        <end position="26"/>
    </location>
</feature>
<keyword evidence="1" id="KW-0472">Membrane</keyword>
<comment type="caution">
    <text evidence="2">The sequence shown here is derived from an EMBL/GenBank/DDBJ whole genome shotgun (WGS) entry which is preliminary data.</text>
</comment>
<name>A0ABV5ZDQ0_9GAMM</name>
<dbReference type="Proteomes" id="UP001589628">
    <property type="component" value="Unassembled WGS sequence"/>
</dbReference>
<feature type="transmembrane region" description="Helical" evidence="1">
    <location>
        <begin position="85"/>
        <end position="106"/>
    </location>
</feature>
<accession>A0ABV5ZDQ0</accession>
<feature type="transmembrane region" description="Helical" evidence="1">
    <location>
        <begin position="288"/>
        <end position="310"/>
    </location>
</feature>
<feature type="transmembrane region" description="Helical" evidence="1">
    <location>
        <begin position="231"/>
        <end position="249"/>
    </location>
</feature>
<dbReference type="InterPro" id="IPR007820">
    <property type="entry name" value="AbrB_fam"/>
</dbReference>
<feature type="transmembrane region" description="Helical" evidence="1">
    <location>
        <begin position="322"/>
        <end position="339"/>
    </location>
</feature>
<keyword evidence="1" id="KW-1133">Transmembrane helix</keyword>
<evidence type="ECO:0000313" key="2">
    <source>
        <dbReference type="EMBL" id="MFB9887407.1"/>
    </source>
</evidence>
<feature type="transmembrane region" description="Helical" evidence="1">
    <location>
        <begin position="178"/>
        <end position="198"/>
    </location>
</feature>
<proteinExistence type="predicted"/>
<reference evidence="2 3" key="1">
    <citation type="submission" date="2024-09" db="EMBL/GenBank/DDBJ databases">
        <authorList>
            <person name="Sun Q."/>
            <person name="Mori K."/>
        </authorList>
    </citation>
    <scope>NUCLEOTIDE SEQUENCE [LARGE SCALE GENOMIC DNA]</scope>
    <source>
        <strain evidence="2 3">ATCC 51285</strain>
    </source>
</reference>
<organism evidence="2 3">
    <name type="scientific">Balneatrix alpica</name>
    <dbReference type="NCBI Taxonomy" id="75684"/>
    <lineage>
        <taxon>Bacteria</taxon>
        <taxon>Pseudomonadati</taxon>
        <taxon>Pseudomonadota</taxon>
        <taxon>Gammaproteobacteria</taxon>
        <taxon>Oceanospirillales</taxon>
        <taxon>Balneatrichaceae</taxon>
        <taxon>Balneatrix</taxon>
    </lineage>
</organism>
<feature type="transmembrane region" description="Helical" evidence="1">
    <location>
        <begin position="32"/>
        <end position="49"/>
    </location>
</feature>
<evidence type="ECO:0000313" key="3">
    <source>
        <dbReference type="Proteomes" id="UP001589628"/>
    </source>
</evidence>
<evidence type="ECO:0000256" key="1">
    <source>
        <dbReference type="SAM" id="Phobius"/>
    </source>
</evidence>
<dbReference type="Pfam" id="PF05145">
    <property type="entry name" value="AbrB"/>
    <property type="match status" value="1"/>
</dbReference>
<feature type="transmembrane region" description="Helical" evidence="1">
    <location>
        <begin position="144"/>
        <end position="166"/>
    </location>
</feature>
<dbReference type="RefSeq" id="WP_027314039.1">
    <property type="nucleotide sequence ID" value="NZ_JBHLZN010000004.1"/>
</dbReference>